<evidence type="ECO:0008006" key="4">
    <source>
        <dbReference type="Google" id="ProtNLM"/>
    </source>
</evidence>
<keyword evidence="1" id="KW-0732">Signal</keyword>
<comment type="caution">
    <text evidence="2">The sequence shown here is derived from an EMBL/GenBank/DDBJ whole genome shotgun (WGS) entry which is preliminary data.</text>
</comment>
<protein>
    <recommendedName>
        <fullName evidence="4">Secreted protein</fullName>
    </recommendedName>
</protein>
<evidence type="ECO:0000313" key="3">
    <source>
        <dbReference type="Proteomes" id="UP001381693"/>
    </source>
</evidence>
<dbReference type="EMBL" id="JAXCGZ010006352">
    <property type="protein sequence ID" value="KAK7079831.1"/>
    <property type="molecule type" value="Genomic_DNA"/>
</dbReference>
<feature type="signal peptide" evidence="1">
    <location>
        <begin position="1"/>
        <end position="22"/>
    </location>
</feature>
<feature type="chain" id="PRO_5043012223" description="Secreted protein" evidence="1">
    <location>
        <begin position="23"/>
        <end position="120"/>
    </location>
</feature>
<dbReference type="Proteomes" id="UP001381693">
    <property type="component" value="Unassembled WGS sequence"/>
</dbReference>
<sequence length="120" mass="13639">SKMTTFRVLLCLAVVCIVPSLAQRGFRFPSKLELQVALDNPDTVGKALQCIEGFECKLPYGNLLRRAGPELITLGRCPRRMCTQEQERTARWLIVEIQKRYPKRFYATLNRLAANRAAIG</sequence>
<accession>A0AAN8X8J9</accession>
<feature type="non-terminal residue" evidence="2">
    <location>
        <position position="1"/>
    </location>
</feature>
<organism evidence="2 3">
    <name type="scientific">Halocaridina rubra</name>
    <name type="common">Hawaiian red shrimp</name>
    <dbReference type="NCBI Taxonomy" id="373956"/>
    <lineage>
        <taxon>Eukaryota</taxon>
        <taxon>Metazoa</taxon>
        <taxon>Ecdysozoa</taxon>
        <taxon>Arthropoda</taxon>
        <taxon>Crustacea</taxon>
        <taxon>Multicrustacea</taxon>
        <taxon>Malacostraca</taxon>
        <taxon>Eumalacostraca</taxon>
        <taxon>Eucarida</taxon>
        <taxon>Decapoda</taxon>
        <taxon>Pleocyemata</taxon>
        <taxon>Caridea</taxon>
        <taxon>Atyoidea</taxon>
        <taxon>Atyidae</taxon>
        <taxon>Halocaridina</taxon>
    </lineage>
</organism>
<dbReference type="AlphaFoldDB" id="A0AAN8X8J9"/>
<evidence type="ECO:0000313" key="2">
    <source>
        <dbReference type="EMBL" id="KAK7079831.1"/>
    </source>
</evidence>
<reference evidence="2 3" key="1">
    <citation type="submission" date="2023-11" db="EMBL/GenBank/DDBJ databases">
        <title>Halocaridina rubra genome assembly.</title>
        <authorList>
            <person name="Smith C."/>
        </authorList>
    </citation>
    <scope>NUCLEOTIDE SEQUENCE [LARGE SCALE GENOMIC DNA]</scope>
    <source>
        <strain evidence="2">EP-1</strain>
        <tissue evidence="2">Whole</tissue>
    </source>
</reference>
<keyword evidence="3" id="KW-1185">Reference proteome</keyword>
<gene>
    <name evidence="2" type="ORF">SK128_022902</name>
</gene>
<proteinExistence type="predicted"/>
<name>A0AAN8X8J9_HALRR</name>
<evidence type="ECO:0000256" key="1">
    <source>
        <dbReference type="SAM" id="SignalP"/>
    </source>
</evidence>